<keyword evidence="2" id="KW-1185">Reference proteome</keyword>
<dbReference type="Proteomes" id="UP000886998">
    <property type="component" value="Unassembled WGS sequence"/>
</dbReference>
<proteinExistence type="predicted"/>
<sequence length="81" mass="9514">MRSWNIKSNAFPPIQLLALEVFLEAAGKLVLEIAGNYSSKRLSDMFYVKQVWYTQPFKCSKFRNIRQRDELSGDDVLIHKY</sequence>
<dbReference type="AlphaFoldDB" id="A0A8X6MLV3"/>
<evidence type="ECO:0000313" key="2">
    <source>
        <dbReference type="Proteomes" id="UP000886998"/>
    </source>
</evidence>
<accession>A0A8X6MLV3</accession>
<comment type="caution">
    <text evidence="1">The sequence shown here is derived from an EMBL/GenBank/DDBJ whole genome shotgun (WGS) entry which is preliminary data.</text>
</comment>
<gene>
    <name evidence="1" type="ORF">TNIN_263951</name>
</gene>
<reference evidence="1" key="1">
    <citation type="submission" date="2020-08" db="EMBL/GenBank/DDBJ databases">
        <title>Multicomponent nature underlies the extraordinary mechanical properties of spider dragline silk.</title>
        <authorList>
            <person name="Kono N."/>
            <person name="Nakamura H."/>
            <person name="Mori M."/>
            <person name="Yoshida Y."/>
            <person name="Ohtoshi R."/>
            <person name="Malay A.D."/>
            <person name="Moran D.A.P."/>
            <person name="Tomita M."/>
            <person name="Numata K."/>
            <person name="Arakawa K."/>
        </authorList>
    </citation>
    <scope>NUCLEOTIDE SEQUENCE</scope>
</reference>
<dbReference type="EMBL" id="BMAV01028050">
    <property type="protein sequence ID" value="GFS64544.1"/>
    <property type="molecule type" value="Genomic_DNA"/>
</dbReference>
<evidence type="ECO:0000313" key="1">
    <source>
        <dbReference type="EMBL" id="GFS64544.1"/>
    </source>
</evidence>
<organism evidence="1 2">
    <name type="scientific">Trichonephila inaurata madagascariensis</name>
    <dbReference type="NCBI Taxonomy" id="2747483"/>
    <lineage>
        <taxon>Eukaryota</taxon>
        <taxon>Metazoa</taxon>
        <taxon>Ecdysozoa</taxon>
        <taxon>Arthropoda</taxon>
        <taxon>Chelicerata</taxon>
        <taxon>Arachnida</taxon>
        <taxon>Araneae</taxon>
        <taxon>Araneomorphae</taxon>
        <taxon>Entelegynae</taxon>
        <taxon>Araneoidea</taxon>
        <taxon>Nephilidae</taxon>
        <taxon>Trichonephila</taxon>
        <taxon>Trichonephila inaurata</taxon>
    </lineage>
</organism>
<name>A0A8X6MLV3_9ARAC</name>
<protein>
    <submittedName>
        <fullName evidence="1">Uncharacterized protein</fullName>
    </submittedName>
</protein>